<dbReference type="InterPro" id="IPR013780">
    <property type="entry name" value="Glyco_hydro_b"/>
</dbReference>
<evidence type="ECO:0000256" key="6">
    <source>
        <dbReference type="RuleBase" id="RU003615"/>
    </source>
</evidence>
<dbReference type="Proteomes" id="UP000580568">
    <property type="component" value="Unassembled WGS sequence"/>
</dbReference>
<protein>
    <submittedName>
        <fullName evidence="8">Cyclomaltodextrin glucanotransferase</fullName>
    </submittedName>
</protein>
<dbReference type="Pfam" id="PF00686">
    <property type="entry name" value="CBM_20"/>
    <property type="match status" value="1"/>
</dbReference>
<reference evidence="8 9" key="1">
    <citation type="submission" date="2020-07" db="EMBL/GenBank/DDBJ databases">
        <title>A new beta-1,3-glucan-decomposing anaerobic bacterium isolated from anoxic soil subjected to biological soil disinfestation.</title>
        <authorList>
            <person name="Ueki A."/>
            <person name="Tonouchi A."/>
        </authorList>
    </citation>
    <scope>NUCLEOTIDE SEQUENCE [LARGE SCALE GENOMIC DNA]</scope>
    <source>
        <strain evidence="8 9">TW1</strain>
    </source>
</reference>
<dbReference type="RefSeq" id="WP_183278071.1">
    <property type="nucleotide sequence ID" value="NZ_BLZR01000001.1"/>
</dbReference>
<dbReference type="CDD" id="cd11320">
    <property type="entry name" value="AmyAc_AmyMalt_CGTase_like"/>
    <property type="match status" value="1"/>
</dbReference>
<keyword evidence="3" id="KW-0479">Metal-binding</keyword>
<evidence type="ECO:0000256" key="4">
    <source>
        <dbReference type="ARBA" id="ARBA00022729"/>
    </source>
</evidence>
<dbReference type="InterPro" id="IPR006046">
    <property type="entry name" value="Alpha_amylase"/>
</dbReference>
<proteinExistence type="inferred from homology"/>
<keyword evidence="4" id="KW-0732">Signal</keyword>
<evidence type="ECO:0000256" key="1">
    <source>
        <dbReference type="ARBA" id="ARBA00001913"/>
    </source>
</evidence>
<dbReference type="Gene3D" id="2.60.40.10">
    <property type="entry name" value="Immunoglobulins"/>
    <property type="match status" value="2"/>
</dbReference>
<comment type="similarity">
    <text evidence="2 6">Belongs to the glycosyl hydrolase 13 family.</text>
</comment>
<keyword evidence="8" id="KW-0808">Transferase</keyword>
<gene>
    <name evidence="8" type="ORF">bsdtw1_02761</name>
</gene>
<dbReference type="InterPro" id="IPR013783">
    <property type="entry name" value="Ig-like_fold"/>
</dbReference>
<dbReference type="InterPro" id="IPR006048">
    <property type="entry name" value="A-amylase/branching_C"/>
</dbReference>
<evidence type="ECO:0000256" key="5">
    <source>
        <dbReference type="ARBA" id="ARBA00022837"/>
    </source>
</evidence>
<feature type="domain" description="CBM20" evidence="7">
    <location>
        <begin position="617"/>
        <end position="722"/>
    </location>
</feature>
<dbReference type="Pfam" id="PF00128">
    <property type="entry name" value="Alpha-amylase"/>
    <property type="match status" value="1"/>
</dbReference>
<dbReference type="SUPFAM" id="SSF49452">
    <property type="entry name" value="Starch-binding domain-like"/>
    <property type="match status" value="1"/>
</dbReference>
<evidence type="ECO:0000313" key="8">
    <source>
        <dbReference type="EMBL" id="GFP76658.1"/>
    </source>
</evidence>
<comment type="cofactor">
    <cofactor evidence="1">
        <name>Ca(2+)</name>
        <dbReference type="ChEBI" id="CHEBI:29108"/>
    </cofactor>
</comment>
<evidence type="ECO:0000256" key="2">
    <source>
        <dbReference type="ARBA" id="ARBA00008061"/>
    </source>
</evidence>
<dbReference type="EMBL" id="BLZR01000001">
    <property type="protein sequence ID" value="GFP76658.1"/>
    <property type="molecule type" value="Genomic_DNA"/>
</dbReference>
<dbReference type="AlphaFoldDB" id="A0A6V8SN96"/>
<dbReference type="SUPFAM" id="SSF51011">
    <property type="entry name" value="Glycosyl hydrolase domain"/>
    <property type="match status" value="1"/>
</dbReference>
<dbReference type="SMART" id="SM00642">
    <property type="entry name" value="Aamy"/>
    <property type="match status" value="1"/>
</dbReference>
<dbReference type="Pfam" id="PF01833">
    <property type="entry name" value="TIG"/>
    <property type="match status" value="1"/>
</dbReference>
<evidence type="ECO:0000256" key="3">
    <source>
        <dbReference type="ARBA" id="ARBA00022723"/>
    </source>
</evidence>
<comment type="caution">
    <text evidence="8">The sequence shown here is derived from an EMBL/GenBank/DDBJ whole genome shotgun (WGS) entry which is preliminary data.</text>
</comment>
<keyword evidence="9" id="KW-1185">Reference proteome</keyword>
<dbReference type="SUPFAM" id="SSF51445">
    <property type="entry name" value="(Trans)glycosidases"/>
    <property type="match status" value="1"/>
</dbReference>
<dbReference type="InterPro" id="IPR031319">
    <property type="entry name" value="A-amylase_C"/>
</dbReference>
<dbReference type="PANTHER" id="PTHR10357:SF215">
    <property type="entry name" value="ALPHA-AMYLASE 1"/>
    <property type="match status" value="1"/>
</dbReference>
<evidence type="ECO:0000313" key="9">
    <source>
        <dbReference type="Proteomes" id="UP000580568"/>
    </source>
</evidence>
<dbReference type="InterPro" id="IPR017853">
    <property type="entry name" value="GH"/>
</dbReference>
<dbReference type="GO" id="GO:2001070">
    <property type="term" value="F:starch binding"/>
    <property type="evidence" value="ECO:0007669"/>
    <property type="project" value="InterPro"/>
</dbReference>
<dbReference type="Gene3D" id="2.60.40.1180">
    <property type="entry name" value="Golgi alpha-mannosidase II"/>
    <property type="match status" value="1"/>
</dbReference>
<dbReference type="GO" id="GO:0046872">
    <property type="term" value="F:metal ion binding"/>
    <property type="evidence" value="ECO:0007669"/>
    <property type="project" value="UniProtKB-KW"/>
</dbReference>
<dbReference type="PRINTS" id="PR00110">
    <property type="entry name" value="ALPHAAMYLASE"/>
</dbReference>
<dbReference type="PROSITE" id="PS51166">
    <property type="entry name" value="CBM20"/>
    <property type="match status" value="1"/>
</dbReference>
<dbReference type="Gene3D" id="3.20.20.80">
    <property type="entry name" value="Glycosidases"/>
    <property type="match status" value="1"/>
</dbReference>
<dbReference type="GO" id="GO:0004556">
    <property type="term" value="F:alpha-amylase activity"/>
    <property type="evidence" value="ECO:0007669"/>
    <property type="project" value="InterPro"/>
</dbReference>
<dbReference type="CDD" id="cd00604">
    <property type="entry name" value="IPT_CGTD"/>
    <property type="match status" value="1"/>
</dbReference>
<dbReference type="SMART" id="SM00632">
    <property type="entry name" value="Aamy_C"/>
    <property type="match status" value="1"/>
</dbReference>
<accession>A0A6V8SN96</accession>
<dbReference type="Pfam" id="PF02806">
    <property type="entry name" value="Alpha-amylase_C"/>
    <property type="match status" value="1"/>
</dbReference>
<dbReference type="GO" id="GO:0005975">
    <property type="term" value="P:carbohydrate metabolic process"/>
    <property type="evidence" value="ECO:0007669"/>
    <property type="project" value="InterPro"/>
</dbReference>
<dbReference type="SMART" id="SM01065">
    <property type="entry name" value="CBM_2"/>
    <property type="match status" value="1"/>
</dbReference>
<dbReference type="PANTHER" id="PTHR10357">
    <property type="entry name" value="ALPHA-AMYLASE FAMILY MEMBER"/>
    <property type="match status" value="1"/>
</dbReference>
<dbReference type="InterPro" id="IPR013784">
    <property type="entry name" value="Carb-bd-like_fold"/>
</dbReference>
<organism evidence="8 9">
    <name type="scientific">Clostridium fungisolvens</name>
    <dbReference type="NCBI Taxonomy" id="1604897"/>
    <lineage>
        <taxon>Bacteria</taxon>
        <taxon>Bacillati</taxon>
        <taxon>Bacillota</taxon>
        <taxon>Clostridia</taxon>
        <taxon>Eubacteriales</taxon>
        <taxon>Clostridiaceae</taxon>
        <taxon>Clostridium</taxon>
    </lineage>
</organism>
<name>A0A6V8SN96_9CLOT</name>
<dbReference type="SUPFAM" id="SSF81296">
    <property type="entry name" value="E set domains"/>
    <property type="match status" value="1"/>
</dbReference>
<sequence length="722" mass="78637">MRKATRLLRNKFIPFLLSLALILPIYVTQNTNPLIVKAASAYTGDASVSNKVNFSTDVIYQIVTDRFSDGNTANNPTGALYDSTKTQLKKYFGGDWQGVINKINDGYLSNMGITAIWVSQPVENIYSVFTDGSTSYHGYWARDFKNTNPYFGNFTDFQNMVNAAHAKNIKVIIDFAPNHTSPADQTNTSYAENGKLYDNGTLIGSYSNDPTGMFHHNGGTDFSSLEDGIYKNLYDLADLEHQNNTVDSYMKSAIKKWLDLGIDGIRMDAVKHMAMGWQKNFMDTVYGYKPVFTFGEWFLGTNEVDPNNHYFANNSGMSLLDFRFSQKVRQVFRDGTDTMYGLDSMVSGTQTAYEDVNDQVTFIDNHDMDRFTKDGASTRTTDLALVYTLTSRGVPAIYYGTEQYMTGNGDPNNRAMMTGFSNTTNAYQIVQKLAPLRKTNPAIAYGNTTQKWINNDVYVYERKFGNSVAVIAVNKNLTTSANISGLITSLPAGSYSDVLGGLTSGNGITVGTGGAVNTFTLAAGGAAVWQYTATSNAPTIGHVGQPMARPGETVVIDGRGFGSTTGTVTFGTTAATVVSWSDSEVKAVVPNIAAGKVNVSLKTSGGTASNTYANYDVLSGPQVLVRFVVNNASTALGENVYLTGSVAELGNWDTNKAIGAMFNQVVYKYPSWYYDVSVPAGTTIQFKYLKKNGSTVTWEGGSNHTYTVPSNATGIVTVNWQP</sequence>
<dbReference type="InterPro" id="IPR006047">
    <property type="entry name" value="GH13_cat_dom"/>
</dbReference>
<dbReference type="InterPro" id="IPR002909">
    <property type="entry name" value="IPT_dom"/>
</dbReference>
<evidence type="ECO:0000259" key="7">
    <source>
        <dbReference type="PROSITE" id="PS51166"/>
    </source>
</evidence>
<dbReference type="InterPro" id="IPR014756">
    <property type="entry name" value="Ig_E-set"/>
</dbReference>
<dbReference type="InterPro" id="IPR002044">
    <property type="entry name" value="CBM20"/>
</dbReference>
<dbReference type="GO" id="GO:0016740">
    <property type="term" value="F:transferase activity"/>
    <property type="evidence" value="ECO:0007669"/>
    <property type="project" value="UniProtKB-KW"/>
</dbReference>
<keyword evidence="5" id="KW-0106">Calcium</keyword>